<feature type="domain" description="MucB/RseB N-terminal" evidence="6">
    <location>
        <begin position="25"/>
        <end position="183"/>
    </location>
</feature>
<comment type="subcellular location">
    <subcellularLocation>
        <location evidence="1">Periplasm</location>
    </subcellularLocation>
</comment>
<evidence type="ECO:0000256" key="5">
    <source>
        <dbReference type="SAM" id="SignalP"/>
    </source>
</evidence>
<dbReference type="PANTHER" id="PTHR38782">
    <property type="match status" value="1"/>
</dbReference>
<dbReference type="Pfam" id="PF17188">
    <property type="entry name" value="MucB_RseB_C"/>
    <property type="match status" value="1"/>
</dbReference>
<evidence type="ECO:0000313" key="9">
    <source>
        <dbReference type="EMBL" id="RBA53828.1"/>
    </source>
</evidence>
<dbReference type="RefSeq" id="WP_128121514.1">
    <property type="nucleotide sequence ID" value="NZ_CP076683.1"/>
</dbReference>
<dbReference type="CDD" id="cd16327">
    <property type="entry name" value="RseB"/>
    <property type="match status" value="1"/>
</dbReference>
<accession>A0A365PQA3</accession>
<evidence type="ECO:0000313" key="11">
    <source>
        <dbReference type="Proteomes" id="UP000683436"/>
    </source>
</evidence>
<dbReference type="GO" id="GO:0045152">
    <property type="term" value="F:antisigma factor binding"/>
    <property type="evidence" value="ECO:0007669"/>
    <property type="project" value="TreeGrafter"/>
</dbReference>
<evidence type="ECO:0000256" key="1">
    <source>
        <dbReference type="ARBA" id="ARBA00004418"/>
    </source>
</evidence>
<dbReference type="Proteomes" id="UP000683436">
    <property type="component" value="Chromosome"/>
</dbReference>
<dbReference type="PIRSF" id="PIRSF005427">
    <property type="entry name" value="RseB"/>
    <property type="match status" value="1"/>
</dbReference>
<feature type="signal peptide" evidence="5">
    <location>
        <begin position="1"/>
        <end position="20"/>
    </location>
</feature>
<keyword evidence="11" id="KW-1185">Reference proteome</keyword>
<dbReference type="GO" id="GO:0032885">
    <property type="term" value="P:regulation of polysaccharide biosynthetic process"/>
    <property type="evidence" value="ECO:0007669"/>
    <property type="project" value="TreeGrafter"/>
</dbReference>
<dbReference type="EMBL" id="CP076683">
    <property type="protein sequence ID" value="QWV16834.1"/>
    <property type="molecule type" value="Genomic_DNA"/>
</dbReference>
<dbReference type="Pfam" id="PF03888">
    <property type="entry name" value="MucB_RseB"/>
    <property type="match status" value="1"/>
</dbReference>
<feature type="domain" description="MucB/RseB C-terminal" evidence="7">
    <location>
        <begin position="209"/>
        <end position="307"/>
    </location>
</feature>
<keyword evidence="4" id="KW-0574">Periplasm</keyword>
<evidence type="ECO:0000313" key="8">
    <source>
        <dbReference type="EMBL" id="QWV16834.1"/>
    </source>
</evidence>
<dbReference type="EMBL" id="QNTV01000019">
    <property type="protein sequence ID" value="RBA53828.1"/>
    <property type="molecule type" value="Genomic_DNA"/>
</dbReference>
<dbReference type="GO" id="GO:0030288">
    <property type="term" value="C:outer membrane-bounded periplasmic space"/>
    <property type="evidence" value="ECO:0007669"/>
    <property type="project" value="TreeGrafter"/>
</dbReference>
<dbReference type="PANTHER" id="PTHR38782:SF1">
    <property type="entry name" value="SIGMA-E FACTOR REGULATORY PROTEIN RSEB"/>
    <property type="match status" value="1"/>
</dbReference>
<dbReference type="InterPro" id="IPR005588">
    <property type="entry name" value="MucB_RseB"/>
</dbReference>
<dbReference type="InterPro" id="IPR033436">
    <property type="entry name" value="MucB/RseB_C"/>
</dbReference>
<feature type="chain" id="PRO_5016891650" evidence="5">
    <location>
        <begin position="21"/>
        <end position="315"/>
    </location>
</feature>
<evidence type="ECO:0000256" key="4">
    <source>
        <dbReference type="ARBA" id="ARBA00022764"/>
    </source>
</evidence>
<evidence type="ECO:0000256" key="2">
    <source>
        <dbReference type="ARBA" id="ARBA00008150"/>
    </source>
</evidence>
<evidence type="ECO:0000313" key="10">
    <source>
        <dbReference type="Proteomes" id="UP000252554"/>
    </source>
</evidence>
<dbReference type="InterPro" id="IPR038484">
    <property type="entry name" value="MucB/RseB_C_sf"/>
</dbReference>
<protein>
    <submittedName>
        <fullName evidence="8">MucB/RseB C-terminal domain-containing protein</fullName>
    </submittedName>
    <submittedName>
        <fullName evidence="9">RNA polymerase subunit sigma</fullName>
    </submittedName>
</protein>
<organism evidence="9 10">
    <name type="scientific">Stutzerimonas zhaodongensis</name>
    <dbReference type="NCBI Taxonomy" id="1176257"/>
    <lineage>
        <taxon>Bacteria</taxon>
        <taxon>Pseudomonadati</taxon>
        <taxon>Pseudomonadota</taxon>
        <taxon>Gammaproteobacteria</taxon>
        <taxon>Pseudomonadales</taxon>
        <taxon>Pseudomonadaceae</taxon>
        <taxon>Stutzerimonas</taxon>
    </lineage>
</organism>
<dbReference type="Gene3D" id="2.50.20.10">
    <property type="entry name" value="Lipoprotein localisation LolA/LolB/LppX"/>
    <property type="match status" value="1"/>
</dbReference>
<evidence type="ECO:0000259" key="7">
    <source>
        <dbReference type="Pfam" id="PF17188"/>
    </source>
</evidence>
<evidence type="ECO:0000256" key="3">
    <source>
        <dbReference type="ARBA" id="ARBA00022729"/>
    </source>
</evidence>
<dbReference type="AlphaFoldDB" id="A0A365PQA3"/>
<dbReference type="InterPro" id="IPR033434">
    <property type="entry name" value="MucB/RseB_N"/>
</dbReference>
<reference evidence="9 10" key="1">
    <citation type="submission" date="2018-06" db="EMBL/GenBank/DDBJ databases">
        <title>Whole genome sequencing of four bacterial strains from South Shetland trench revealing bio-synthetic gene clusters.</title>
        <authorList>
            <person name="Abdel-Mageed W.M."/>
            <person name="Lehri B."/>
            <person name="Jarmusch S.A."/>
            <person name="Miranda K."/>
            <person name="Goodfellow M."/>
            <person name="Jaspars M."/>
            <person name="Karlyshev A.V."/>
        </authorList>
    </citation>
    <scope>NUCLEOTIDE SEQUENCE [LARGE SCALE GENOMIC DNA]</scope>
    <source>
        <strain evidence="9 10">SST2</strain>
    </source>
</reference>
<proteinExistence type="inferred from homology"/>
<name>A0A365PQA3_9GAMM</name>
<dbReference type="Proteomes" id="UP000252554">
    <property type="component" value="Unassembled WGS sequence"/>
</dbReference>
<evidence type="ECO:0000259" key="6">
    <source>
        <dbReference type="Pfam" id="PF03888"/>
    </source>
</evidence>
<sequence>MRVIPLFVVLGGWLSMPAFAAEADLMMQRLADAEKKQSYQGTFVYERNGSFSSHAVWQLVDGQQSRERLLQLDGPAAEVVILNGKIQCATEDMASQVREATPWRQHQLEPEALSKWYSFQVIGESRVAGRPTVALAVRPRDQHRYGFELHLDRETSLPLKSLLLDESGQLLERFQFTHFTPGSVEPADVEGGADCEPVSLAVEQKELTSTKWRSDWLPDGFQLIDSDVRPSPASKEPVTWLSYSDGIARVSVFIEPLDGAVVEDARSQMGPTVAVSKRISTAGGDVMVTVIGEIPLGTAERIALSMRAGADQASQ</sequence>
<keyword evidence="3 5" id="KW-0732">Signal</keyword>
<dbReference type="Gene3D" id="3.30.200.100">
    <property type="entry name" value="MucB/RseB, C-terminal domain"/>
    <property type="match status" value="1"/>
</dbReference>
<reference evidence="8 11" key="2">
    <citation type="submission" date="2021-06" db="EMBL/GenBank/DDBJ databases">
        <title>Microbial metabolic specificity influences pelagic lipid remineralization.</title>
        <authorList>
            <person name="Behrendt L."/>
            <person name="Hunter J.E."/>
            <person name="Alcolombri U."/>
            <person name="Smriga S."/>
            <person name="Mincer T."/>
            <person name="Lowenstein D.P."/>
            <person name="Peaudecerf F.J."/>
            <person name="Fernandez V.I."/>
            <person name="Fredricks H."/>
            <person name="Almblad H."/>
            <person name="Harrison J.J."/>
            <person name="Stocker R."/>
            <person name="Van Mooy B.A.S."/>
        </authorList>
    </citation>
    <scope>NUCLEOTIDE SEQUENCE [LARGE SCALE GENOMIC DNA]</scope>
    <source>
        <strain evidence="8 11">A252</strain>
    </source>
</reference>
<gene>
    <name evidence="9" type="ORF">DQ403_18935</name>
    <name evidence="8" type="ORF">KQ248_20660</name>
</gene>
<comment type="similarity">
    <text evidence="2">Belongs to the RseB family.</text>
</comment>